<evidence type="ECO:0000313" key="2">
    <source>
        <dbReference type="EMBL" id="MEI4280526.1"/>
    </source>
</evidence>
<comment type="caution">
    <text evidence="2">The sequence shown here is derived from an EMBL/GenBank/DDBJ whole genome shotgun (WGS) entry which is preliminary data.</text>
</comment>
<dbReference type="RefSeq" id="WP_263639409.1">
    <property type="nucleotide sequence ID" value="NZ_JBAPLV010000024.1"/>
</dbReference>
<organism evidence="2 3">
    <name type="scientific">Klenkia terrae</name>
    <dbReference type="NCBI Taxonomy" id="1052259"/>
    <lineage>
        <taxon>Bacteria</taxon>
        <taxon>Bacillati</taxon>
        <taxon>Actinomycetota</taxon>
        <taxon>Actinomycetes</taxon>
        <taxon>Geodermatophilales</taxon>
        <taxon>Geodermatophilaceae</taxon>
        <taxon>Klenkia</taxon>
    </lineage>
</organism>
<proteinExistence type="predicted"/>
<sequence>MQQSYADRVLAARLGVAGLVDPAMEALERALASKDEAVALRAAGAAQVVLERLARKGATVAFHMGEDGATVRSGADIVRERLRAVGAARAEHPGGGRPGLGRGDRGQAVEAELVDEWG</sequence>
<name>A0ABU8EA58_9ACTN</name>
<accession>A0ABU8EA58</accession>
<dbReference type="EMBL" id="JBAPLV010000024">
    <property type="protein sequence ID" value="MEI4280526.1"/>
    <property type="molecule type" value="Genomic_DNA"/>
</dbReference>
<dbReference type="Proteomes" id="UP001373496">
    <property type="component" value="Unassembled WGS sequence"/>
</dbReference>
<keyword evidence="3" id="KW-1185">Reference proteome</keyword>
<protein>
    <submittedName>
        <fullName evidence="2">Uncharacterized protein</fullName>
    </submittedName>
</protein>
<evidence type="ECO:0000313" key="3">
    <source>
        <dbReference type="Proteomes" id="UP001373496"/>
    </source>
</evidence>
<evidence type="ECO:0000256" key="1">
    <source>
        <dbReference type="SAM" id="MobiDB-lite"/>
    </source>
</evidence>
<feature type="region of interest" description="Disordered" evidence="1">
    <location>
        <begin position="88"/>
        <end position="107"/>
    </location>
</feature>
<reference evidence="2 3" key="1">
    <citation type="submission" date="2024-03" db="EMBL/GenBank/DDBJ databases">
        <title>Draft genome sequence of Klenkia terrae.</title>
        <authorList>
            <person name="Duangmal K."/>
            <person name="Chantavorakit T."/>
        </authorList>
    </citation>
    <scope>NUCLEOTIDE SEQUENCE [LARGE SCALE GENOMIC DNA]</scope>
    <source>
        <strain evidence="2 3">JCM 17786</strain>
    </source>
</reference>
<gene>
    <name evidence="2" type="ORF">UXQ13_18790</name>
</gene>